<dbReference type="InterPro" id="IPR029063">
    <property type="entry name" value="SAM-dependent_MTases_sf"/>
</dbReference>
<keyword evidence="1" id="KW-0698">rRNA processing</keyword>
<proteinExistence type="inferred from homology"/>
<keyword evidence="3" id="KW-1185">Reference proteome</keyword>
<dbReference type="OrthoDB" id="3191794at2"/>
<organism evidence="2 3">
    <name type="scientific">Gammaproteobacteria bacterium LSUCC0057</name>
    <dbReference type="NCBI Taxonomy" id="2559237"/>
    <lineage>
        <taxon>Bacteria</taxon>
        <taxon>Pseudomonadati</taxon>
        <taxon>Pseudomonadota</taxon>
        <taxon>Gammaproteobacteria</taxon>
        <taxon>Cellvibrionales</taxon>
        <taxon>Porticoccaceae</taxon>
        <taxon>SAR92 clade</taxon>
    </lineage>
</organism>
<dbReference type="GO" id="GO:0005737">
    <property type="term" value="C:cytoplasm"/>
    <property type="evidence" value="ECO:0007669"/>
    <property type="project" value="UniProtKB-SubCell"/>
</dbReference>
<comment type="caution">
    <text evidence="2">The sequence shown here is derived from an EMBL/GenBank/DDBJ whole genome shotgun (WGS) entry which is preliminary data.</text>
</comment>
<evidence type="ECO:0000313" key="3">
    <source>
        <dbReference type="Proteomes" id="UP000298133"/>
    </source>
</evidence>
<reference evidence="2 3" key="1">
    <citation type="submission" date="2019-03" db="EMBL/GenBank/DDBJ databases">
        <title>Draft genome of Gammaproteobacteria bacterium LSUCC0057, a member of the SAR92 clade.</title>
        <authorList>
            <person name="Lanclos V.C."/>
            <person name="Doiron C."/>
            <person name="Henson M.W."/>
            <person name="Thrash J.C."/>
        </authorList>
    </citation>
    <scope>NUCLEOTIDE SEQUENCE [LARGE SCALE GENOMIC DNA]</scope>
    <source>
        <strain evidence="2 3">LSUCC0057</strain>
    </source>
</reference>
<name>A0A4Y8UL03_9GAMM</name>
<feature type="binding site" evidence="1">
    <location>
        <begin position="88"/>
        <end position="89"/>
    </location>
    <ligand>
        <name>S-adenosyl-L-methionine</name>
        <dbReference type="ChEBI" id="CHEBI:59789"/>
    </ligand>
</feature>
<sequence length="226" mass="24598">MAELILDYDTEGRLCLVDEAANHGPIYVDFVAGAGAHRRKFGGGLQQPLARACGLSGKFKPQLCDANAGMGRDSLVLASLGAPVTLLERHPQVAALLRDGLRRLAQCGQLDPELQPLAQLMTLLEVDAIEYLSSATARCDVVYLDPMFPPRQKSAKVKKEMAAFHRLVGRDEDAAELLQAALAAARYRVVVKRPRGADWLAARKPSHAIEGKTVRYDIYVNSAIPK</sequence>
<keyword evidence="1 2" id="KW-0808">Transferase</keyword>
<dbReference type="GO" id="GO:0008990">
    <property type="term" value="F:rRNA (guanine-N2-)-methyltransferase activity"/>
    <property type="evidence" value="ECO:0007669"/>
    <property type="project" value="UniProtKB-UniRule"/>
</dbReference>
<evidence type="ECO:0000313" key="2">
    <source>
        <dbReference type="EMBL" id="TFH69062.1"/>
    </source>
</evidence>
<dbReference type="EC" id="2.1.1.242" evidence="1"/>
<keyword evidence="1 2" id="KW-0489">Methyltransferase</keyword>
<comment type="catalytic activity">
    <reaction evidence="1">
        <text>guanosine(1516) in 16S rRNA + S-adenosyl-L-methionine = N(2)-methylguanosine(1516) in 16S rRNA + S-adenosyl-L-homocysteine + H(+)</text>
        <dbReference type="Rhea" id="RHEA:43220"/>
        <dbReference type="Rhea" id="RHEA-COMP:10412"/>
        <dbReference type="Rhea" id="RHEA-COMP:10413"/>
        <dbReference type="ChEBI" id="CHEBI:15378"/>
        <dbReference type="ChEBI" id="CHEBI:57856"/>
        <dbReference type="ChEBI" id="CHEBI:59789"/>
        <dbReference type="ChEBI" id="CHEBI:74269"/>
        <dbReference type="ChEBI" id="CHEBI:74481"/>
        <dbReference type="EC" id="2.1.1.242"/>
    </reaction>
</comment>
<feature type="binding site" evidence="1">
    <location>
        <begin position="72"/>
        <end position="73"/>
    </location>
    <ligand>
        <name>S-adenosyl-L-methionine</name>
        <dbReference type="ChEBI" id="CHEBI:59789"/>
    </ligand>
</feature>
<dbReference type="PANTHER" id="PTHR36112:SF1">
    <property type="entry name" value="RIBOSOMAL RNA SMALL SUBUNIT METHYLTRANSFERASE J"/>
    <property type="match status" value="1"/>
</dbReference>
<feature type="binding site" evidence="1">
    <location>
        <position position="145"/>
    </location>
    <ligand>
        <name>S-adenosyl-L-methionine</name>
        <dbReference type="ChEBI" id="CHEBI:59789"/>
    </ligand>
</feature>
<accession>A0A4Y8UL03</accession>
<keyword evidence="1" id="KW-0963">Cytoplasm</keyword>
<dbReference type="SUPFAM" id="SSF53335">
    <property type="entry name" value="S-adenosyl-L-methionine-dependent methyltransferases"/>
    <property type="match status" value="1"/>
</dbReference>
<comment type="similarity">
    <text evidence="1">Belongs to the methyltransferase superfamily. RsmJ family.</text>
</comment>
<gene>
    <name evidence="1" type="primary">rsmJ</name>
    <name evidence="2" type="ORF">E3W66_03765</name>
</gene>
<keyword evidence="1" id="KW-0949">S-adenosyl-L-methionine</keyword>
<dbReference type="PANTHER" id="PTHR36112">
    <property type="entry name" value="RIBOSOMAL RNA SMALL SUBUNIT METHYLTRANSFERASE J"/>
    <property type="match status" value="1"/>
</dbReference>
<evidence type="ECO:0000256" key="1">
    <source>
        <dbReference type="HAMAP-Rule" id="MF_01523"/>
    </source>
</evidence>
<comment type="subcellular location">
    <subcellularLocation>
        <location evidence="1">Cytoplasm</location>
    </subcellularLocation>
</comment>
<dbReference type="Gene3D" id="3.40.50.150">
    <property type="entry name" value="Vaccinia Virus protein VP39"/>
    <property type="match status" value="1"/>
</dbReference>
<dbReference type="HAMAP" id="MF_01523">
    <property type="entry name" value="16SrRNA_methyltr_J"/>
    <property type="match status" value="1"/>
</dbReference>
<dbReference type="Pfam" id="PF04445">
    <property type="entry name" value="SAM_MT"/>
    <property type="match status" value="1"/>
</dbReference>
<dbReference type="InterPro" id="IPR007536">
    <property type="entry name" value="16SrRNA_methylTrfase_J"/>
</dbReference>
<dbReference type="AlphaFoldDB" id="A0A4Y8UL03"/>
<dbReference type="Proteomes" id="UP000298133">
    <property type="component" value="Unassembled WGS sequence"/>
</dbReference>
<comment type="caution">
    <text evidence="1">Lacks conserved residue(s) required for the propagation of feature annotation.</text>
</comment>
<protein>
    <recommendedName>
        <fullName evidence="1">Ribosomal RNA small subunit methyltransferase J</fullName>
        <ecNumber evidence="1">2.1.1.242</ecNumber>
    </recommendedName>
    <alternativeName>
        <fullName evidence="1">16S rRNA m2G1516 methyltransferase</fullName>
    </alternativeName>
    <alternativeName>
        <fullName evidence="1">rRNA (guanine-N(2)-)-methyltransferase</fullName>
    </alternativeName>
</protein>
<dbReference type="EMBL" id="SPIA01000001">
    <property type="protein sequence ID" value="TFH69062.1"/>
    <property type="molecule type" value="Genomic_DNA"/>
</dbReference>
<comment type="function">
    <text evidence="1">Specifically methylates the guanosine in position 1516 of 16S rRNA.</text>
</comment>